<dbReference type="Proteomes" id="UP000001554">
    <property type="component" value="Chromosome 15"/>
</dbReference>
<dbReference type="KEGG" id="bfo:118431617"/>
<feature type="region of interest" description="Disordered" evidence="1">
    <location>
        <begin position="126"/>
        <end position="207"/>
    </location>
</feature>
<feature type="compositionally biased region" description="Basic and acidic residues" evidence="1">
    <location>
        <begin position="185"/>
        <end position="200"/>
    </location>
</feature>
<reference evidence="3" key="2">
    <citation type="submission" date="2025-08" db="UniProtKB">
        <authorList>
            <consortium name="RefSeq"/>
        </authorList>
    </citation>
    <scope>IDENTIFICATION</scope>
    <source>
        <strain evidence="3">S238N-H82</strain>
        <tissue evidence="3">Testes</tissue>
    </source>
</reference>
<dbReference type="GeneID" id="118431617"/>
<dbReference type="CDD" id="cd20400">
    <property type="entry name" value="Tudor_ERCC6L2"/>
    <property type="match status" value="1"/>
</dbReference>
<sequence length="207" mass="23044">MSTEDCQADQETEDTKFEEDSERVWCVGDRCQAPCSYDDGYYDAIIRSIQTTPAKTPRVTVKFCGFDSDENEDVPVAELKKLSRREKPQACTPERNVEGPAGDVSMFSPLQGDEARKHLGAKFAKFEDSDEEMTSPPLWPVATQKYKPLKLGNRKRSKPAVPGSSGRGQDRSPCLSSSSSSHLSSPRENREEGDSTKTGDHSFWIEV</sequence>
<accession>A0A9J7MCL0</accession>
<evidence type="ECO:0000313" key="3">
    <source>
        <dbReference type="RefSeq" id="XP_035698752.1"/>
    </source>
</evidence>
<dbReference type="OrthoDB" id="10113668at2759"/>
<dbReference type="Gene3D" id="2.30.30.140">
    <property type="match status" value="1"/>
</dbReference>
<dbReference type="RefSeq" id="XP_035698752.1">
    <property type="nucleotide sequence ID" value="XM_035842859.1"/>
</dbReference>
<gene>
    <name evidence="3" type="primary">LOC118431617</name>
</gene>
<reference evidence="2" key="1">
    <citation type="journal article" date="2020" name="Nat. Ecol. Evol.">
        <title>Deeply conserved synteny resolves early events in vertebrate evolution.</title>
        <authorList>
            <person name="Simakov O."/>
            <person name="Marletaz F."/>
            <person name="Yue J.X."/>
            <person name="O'Connell B."/>
            <person name="Jenkins J."/>
            <person name="Brandt A."/>
            <person name="Calef R."/>
            <person name="Tung C.H."/>
            <person name="Huang T.K."/>
            <person name="Schmutz J."/>
            <person name="Satoh N."/>
            <person name="Yu J.K."/>
            <person name="Putnam N.H."/>
            <person name="Green R.E."/>
            <person name="Rokhsar D.S."/>
        </authorList>
    </citation>
    <scope>NUCLEOTIDE SEQUENCE [LARGE SCALE GENOMIC DNA]</scope>
    <source>
        <strain evidence="2">S238N-H82</strain>
    </source>
</reference>
<protein>
    <submittedName>
        <fullName evidence="3">Uncharacterized protein LOC118431617</fullName>
    </submittedName>
</protein>
<dbReference type="AlphaFoldDB" id="A0A9J7MCL0"/>
<name>A0A9J7MCL0_BRAFL</name>
<dbReference type="SUPFAM" id="SSF63748">
    <property type="entry name" value="Tudor/PWWP/MBT"/>
    <property type="match status" value="1"/>
</dbReference>
<evidence type="ECO:0000256" key="1">
    <source>
        <dbReference type="SAM" id="MobiDB-lite"/>
    </source>
</evidence>
<keyword evidence="2" id="KW-1185">Reference proteome</keyword>
<feature type="region of interest" description="Disordered" evidence="1">
    <location>
        <begin position="84"/>
        <end position="113"/>
    </location>
</feature>
<proteinExistence type="predicted"/>
<feature type="compositionally biased region" description="Low complexity" evidence="1">
    <location>
        <begin position="172"/>
        <end position="184"/>
    </location>
</feature>
<organism evidence="2 3">
    <name type="scientific">Branchiostoma floridae</name>
    <name type="common">Florida lancelet</name>
    <name type="synonym">Amphioxus</name>
    <dbReference type="NCBI Taxonomy" id="7739"/>
    <lineage>
        <taxon>Eukaryota</taxon>
        <taxon>Metazoa</taxon>
        <taxon>Chordata</taxon>
        <taxon>Cephalochordata</taxon>
        <taxon>Leptocardii</taxon>
        <taxon>Amphioxiformes</taxon>
        <taxon>Branchiostomatidae</taxon>
        <taxon>Branchiostoma</taxon>
    </lineage>
</organism>
<evidence type="ECO:0000313" key="2">
    <source>
        <dbReference type="Proteomes" id="UP000001554"/>
    </source>
</evidence>